<proteinExistence type="predicted"/>
<protein>
    <recommendedName>
        <fullName evidence="3">Nucleoside phosphorylase domain-containing protein</fullName>
    </recommendedName>
</protein>
<dbReference type="Gene3D" id="3.40.50.1580">
    <property type="entry name" value="Nucleoside phosphorylase domain"/>
    <property type="match status" value="1"/>
</dbReference>
<dbReference type="AlphaFoldDB" id="A0A8H4Z6I1"/>
<dbReference type="PANTHER" id="PTHR46082">
    <property type="entry name" value="ATP/GTP-BINDING PROTEIN-RELATED"/>
    <property type="match status" value="1"/>
</dbReference>
<reference evidence="1 2" key="1">
    <citation type="journal article" date="2020" name="BMC Genomics">
        <title>Correction to: Identification and distribution of gene clusters required for synthesis of sphingolipid metabolism inhibitors in diverse species of the filamentous fungus Fusarium.</title>
        <authorList>
            <person name="Kim H.S."/>
            <person name="Lohmar J.M."/>
            <person name="Busman M."/>
            <person name="Brown D.W."/>
            <person name="Naumann T.A."/>
            <person name="Divon H.H."/>
            <person name="Lysoe E."/>
            <person name="Uhlig S."/>
            <person name="Proctor R.H."/>
        </authorList>
    </citation>
    <scope>NUCLEOTIDE SEQUENCE [LARGE SCALE GENOMIC DNA]</scope>
    <source>
        <strain evidence="1 2">NRRL 25214</strain>
    </source>
</reference>
<dbReference type="InterPro" id="IPR053137">
    <property type="entry name" value="NLR-like"/>
</dbReference>
<dbReference type="InterPro" id="IPR035994">
    <property type="entry name" value="Nucleoside_phosphorylase_sf"/>
</dbReference>
<evidence type="ECO:0000313" key="2">
    <source>
        <dbReference type="Proteomes" id="UP000573603"/>
    </source>
</evidence>
<dbReference type="PANTHER" id="PTHR46082:SF11">
    <property type="entry name" value="AAA+ ATPASE DOMAIN-CONTAINING PROTEIN-RELATED"/>
    <property type="match status" value="1"/>
</dbReference>
<evidence type="ECO:0000313" key="1">
    <source>
        <dbReference type="EMBL" id="KAF5241047.1"/>
    </source>
</evidence>
<comment type="caution">
    <text evidence="1">The sequence shown here is derived from an EMBL/GenBank/DDBJ whole genome shotgun (WGS) entry which is preliminary data.</text>
</comment>
<keyword evidence="2" id="KW-1185">Reference proteome</keyword>
<dbReference type="EMBL" id="JABEVY010000238">
    <property type="protein sequence ID" value="KAF5241047.1"/>
    <property type="molecule type" value="Genomic_DNA"/>
</dbReference>
<name>A0A8H4Z6I1_9HYPO</name>
<evidence type="ECO:0008006" key="3">
    <source>
        <dbReference type="Google" id="ProtNLM"/>
    </source>
</evidence>
<organism evidence="1 2">
    <name type="scientific">Fusarium anthophilum</name>
    <dbReference type="NCBI Taxonomy" id="48485"/>
    <lineage>
        <taxon>Eukaryota</taxon>
        <taxon>Fungi</taxon>
        <taxon>Dikarya</taxon>
        <taxon>Ascomycota</taxon>
        <taxon>Pezizomycotina</taxon>
        <taxon>Sordariomycetes</taxon>
        <taxon>Hypocreomycetidae</taxon>
        <taxon>Hypocreales</taxon>
        <taxon>Nectriaceae</taxon>
        <taxon>Fusarium</taxon>
        <taxon>Fusarium fujikuroi species complex</taxon>
    </lineage>
</organism>
<accession>A0A8H4Z6I1</accession>
<dbReference type="Proteomes" id="UP000573603">
    <property type="component" value="Unassembled WGS sequence"/>
</dbReference>
<dbReference type="GO" id="GO:0003824">
    <property type="term" value="F:catalytic activity"/>
    <property type="evidence" value="ECO:0007669"/>
    <property type="project" value="InterPro"/>
</dbReference>
<gene>
    <name evidence="1" type="ORF">FANTH_9264</name>
</gene>
<dbReference type="SUPFAM" id="SSF53167">
    <property type="entry name" value="Purine and uridine phosphorylases"/>
    <property type="match status" value="1"/>
</dbReference>
<dbReference type="GO" id="GO:0009116">
    <property type="term" value="P:nucleoside metabolic process"/>
    <property type="evidence" value="ECO:0007669"/>
    <property type="project" value="InterPro"/>
</dbReference>
<sequence>MSKPSDPNAYTVGWVCALSTEFTAAGEQFDQEYKRDESPRRIDRNDHNAYRFGKIEGHMVVIAVLPNGLYGTSSAAAVAKDMMRSFPNIRFGLMVGIGGGAPTKKRDIRLGDVVVSSPEAGQSCVFQYDFGKATKEGYQYGGSLNKPPQVLLAAVAKLRSRYEAESHQIHNKVNTILENKPRLKAKYGRPDDPDLLFAPSIGHRNDPCHEFCVTAPTDLIHRTPRSELLEEDVSIHYGTIASGNTLMKDVAKRDELSCKANILCFEMEAAGLMDGFPCLVIRGICDYCDSHKNDKWQGYAAMTAAVYAKQLLGETRLEDVRVEEPIISKMHEGQYLEYL</sequence>